<name>B9TK13_RICCO</name>
<feature type="compositionally biased region" description="Basic and acidic residues" evidence="1">
    <location>
        <begin position="175"/>
        <end position="186"/>
    </location>
</feature>
<sequence length="186" mass="19910">AVADRQGQPDQDRAAAAHDRHVRRREGPKTRIDEPAQRHRPAADPVGLPRPGDGDEPLGHAVAEPGDHQAGGPHDQPVDGVGVDIAELAGQAGGQGQDDDADAPGERLFEHRELQVVDHRLADLFGVHEVGFPQHREVRRHGRLGDVELIAELAGAERPLAQELQHPPTGGIGEGLEHPAHDETIS</sequence>
<gene>
    <name evidence="2" type="ORF">RCOM_1974640</name>
</gene>
<feature type="compositionally biased region" description="Basic and acidic residues" evidence="1">
    <location>
        <begin position="10"/>
        <end position="37"/>
    </location>
</feature>
<feature type="region of interest" description="Disordered" evidence="1">
    <location>
        <begin position="163"/>
        <end position="186"/>
    </location>
</feature>
<organism evidence="2 3">
    <name type="scientific">Ricinus communis</name>
    <name type="common">Castor bean</name>
    <dbReference type="NCBI Taxonomy" id="3988"/>
    <lineage>
        <taxon>Eukaryota</taxon>
        <taxon>Viridiplantae</taxon>
        <taxon>Streptophyta</taxon>
        <taxon>Embryophyta</taxon>
        <taxon>Tracheophyta</taxon>
        <taxon>Spermatophyta</taxon>
        <taxon>Magnoliopsida</taxon>
        <taxon>eudicotyledons</taxon>
        <taxon>Gunneridae</taxon>
        <taxon>Pentapetalae</taxon>
        <taxon>rosids</taxon>
        <taxon>fabids</taxon>
        <taxon>Malpighiales</taxon>
        <taxon>Euphorbiaceae</taxon>
        <taxon>Acalyphoideae</taxon>
        <taxon>Acalypheae</taxon>
        <taxon>Ricinus</taxon>
    </lineage>
</organism>
<keyword evidence="3" id="KW-1185">Reference proteome</keyword>
<proteinExistence type="predicted"/>
<dbReference type="AlphaFoldDB" id="B9TK13"/>
<protein>
    <submittedName>
        <fullName evidence="2">Uncharacterized protein</fullName>
    </submittedName>
</protein>
<evidence type="ECO:0000313" key="2">
    <source>
        <dbReference type="EMBL" id="EEF23800.1"/>
    </source>
</evidence>
<dbReference type="InParanoid" id="B9TK13"/>
<evidence type="ECO:0000313" key="3">
    <source>
        <dbReference type="Proteomes" id="UP000008311"/>
    </source>
</evidence>
<evidence type="ECO:0000256" key="1">
    <source>
        <dbReference type="SAM" id="MobiDB-lite"/>
    </source>
</evidence>
<reference evidence="3" key="1">
    <citation type="journal article" date="2010" name="Nat. Biotechnol.">
        <title>Draft genome sequence of the oilseed species Ricinus communis.</title>
        <authorList>
            <person name="Chan A.P."/>
            <person name="Crabtree J."/>
            <person name="Zhao Q."/>
            <person name="Lorenzi H."/>
            <person name="Orvis J."/>
            <person name="Puiu D."/>
            <person name="Melake-Berhan A."/>
            <person name="Jones K.M."/>
            <person name="Redman J."/>
            <person name="Chen G."/>
            <person name="Cahoon E.B."/>
            <person name="Gedil M."/>
            <person name="Stanke M."/>
            <person name="Haas B.J."/>
            <person name="Wortman J.R."/>
            <person name="Fraser-Liggett C.M."/>
            <person name="Ravel J."/>
            <person name="Rabinowicz P.D."/>
        </authorList>
    </citation>
    <scope>NUCLEOTIDE SEQUENCE [LARGE SCALE GENOMIC DNA]</scope>
    <source>
        <strain evidence="3">cv. Hale</strain>
    </source>
</reference>
<dbReference type="Proteomes" id="UP000008311">
    <property type="component" value="Unassembled WGS sequence"/>
</dbReference>
<feature type="non-terminal residue" evidence="2">
    <location>
        <position position="1"/>
    </location>
</feature>
<dbReference type="EMBL" id="EQ984620">
    <property type="protein sequence ID" value="EEF23800.1"/>
    <property type="molecule type" value="Genomic_DNA"/>
</dbReference>
<accession>B9TK13</accession>
<feature type="region of interest" description="Disordered" evidence="1">
    <location>
        <begin position="1"/>
        <end position="80"/>
    </location>
</feature>